<protein>
    <submittedName>
        <fullName evidence="3">Inner spore coat protein H</fullName>
    </submittedName>
</protein>
<dbReference type="Gene3D" id="2.60.40.10">
    <property type="entry name" value="Immunoglobulins"/>
    <property type="match status" value="1"/>
</dbReference>
<feature type="signal peptide" evidence="2">
    <location>
        <begin position="1"/>
        <end position="24"/>
    </location>
</feature>
<dbReference type="eggNOG" id="COG5337">
    <property type="taxonomic scope" value="Bacteria"/>
</dbReference>
<proteinExistence type="predicted"/>
<dbReference type="PANTHER" id="PTHR40050:SF1">
    <property type="entry name" value="INNER SPORE COAT PROTEIN H"/>
    <property type="match status" value="1"/>
</dbReference>
<sequence>MRPLLRSTARLTLLLGALLPSACADDTESATGGPTTHTASDPPGLCAPSGGGPHWLREGETLTFTIGCTTSLSLDGTALEITGLPPGATHDPATGEVRFTPALDQAAVYDVTVHVPATDETTHVKIGVADAWDDPANIPVLDPARYGEEYGLPVLFLDRRPLTEEYDANTITYRGHAYLAEAKLRGASSLSYPKNSYTLKFAKDDRFQEPDEAFGFTDRRKLVLISTFDDNSYVRQRLAYDLWNALDPAHLQIKTYSAVVYIEGAYWGLYTVADHPDKDFMEAHGYSEDGNLYKAIDHDANFDRISIQYGGEKSTLHDGYEKKEGLPLEGEPGAFADLEALVDFVATSDSATFTSGIASRIDQRDYEDWWIFVTFILGSDSAGKNSYHYRDPTTDGVFRYMPWDFNDSFGQTWQTARASASTFRDYTDMNRLFERFLEEPTLGPALRARYADVLRTIYTEEAIQALVTGYIDRIDASARRDEHRWGEAYRTYGDWSFRTDFTTYDEELAYLRAWLTERWQFQAATY</sequence>
<dbReference type="InterPro" id="IPR014867">
    <property type="entry name" value="Spore_coat_CotH_CotH2/3/7"/>
</dbReference>
<dbReference type="Pfam" id="PF08757">
    <property type="entry name" value="CotH"/>
    <property type="match status" value="1"/>
</dbReference>
<keyword evidence="3" id="KW-0167">Capsid protein</keyword>
<dbReference type="STRING" id="1192034.CAP_3696"/>
<feature type="chain" id="PRO_5001500051" evidence="2">
    <location>
        <begin position="25"/>
        <end position="526"/>
    </location>
</feature>
<gene>
    <name evidence="3" type="ORF">CAP_3696</name>
</gene>
<evidence type="ECO:0000313" key="3">
    <source>
        <dbReference type="EMBL" id="EYF05106.1"/>
    </source>
</evidence>
<dbReference type="PANTHER" id="PTHR40050">
    <property type="entry name" value="INNER SPORE COAT PROTEIN H"/>
    <property type="match status" value="1"/>
</dbReference>
<dbReference type="AlphaFoldDB" id="A0A017T946"/>
<dbReference type="Proteomes" id="UP000019678">
    <property type="component" value="Unassembled WGS sequence"/>
</dbReference>
<organism evidence="3 4">
    <name type="scientific">Chondromyces apiculatus DSM 436</name>
    <dbReference type="NCBI Taxonomy" id="1192034"/>
    <lineage>
        <taxon>Bacteria</taxon>
        <taxon>Pseudomonadati</taxon>
        <taxon>Myxococcota</taxon>
        <taxon>Polyangia</taxon>
        <taxon>Polyangiales</taxon>
        <taxon>Polyangiaceae</taxon>
        <taxon>Chondromyces</taxon>
    </lineage>
</organism>
<dbReference type="OrthoDB" id="5486488at2"/>
<evidence type="ECO:0000313" key="4">
    <source>
        <dbReference type="Proteomes" id="UP000019678"/>
    </source>
</evidence>
<comment type="caution">
    <text evidence="3">The sequence shown here is derived from an EMBL/GenBank/DDBJ whole genome shotgun (WGS) entry which is preliminary data.</text>
</comment>
<feature type="compositionally biased region" description="Polar residues" evidence="1">
    <location>
        <begin position="29"/>
        <end position="39"/>
    </location>
</feature>
<keyword evidence="2" id="KW-0732">Signal</keyword>
<feature type="region of interest" description="Disordered" evidence="1">
    <location>
        <begin position="25"/>
        <end position="52"/>
    </location>
</feature>
<reference evidence="3 4" key="1">
    <citation type="submission" date="2013-05" db="EMBL/GenBank/DDBJ databases">
        <title>Genome assembly of Chondromyces apiculatus DSM 436.</title>
        <authorList>
            <person name="Sharma G."/>
            <person name="Khatri I."/>
            <person name="Kaur C."/>
            <person name="Mayilraj S."/>
            <person name="Subramanian S."/>
        </authorList>
    </citation>
    <scope>NUCLEOTIDE SEQUENCE [LARGE SCALE GENOMIC DNA]</scope>
    <source>
        <strain evidence="3 4">DSM 436</strain>
    </source>
</reference>
<dbReference type="EMBL" id="ASRX01000027">
    <property type="protein sequence ID" value="EYF05106.1"/>
    <property type="molecule type" value="Genomic_DNA"/>
</dbReference>
<dbReference type="InterPro" id="IPR013783">
    <property type="entry name" value="Ig-like_fold"/>
</dbReference>
<dbReference type="RefSeq" id="WP_052375498.1">
    <property type="nucleotide sequence ID" value="NZ_ASRX01000027.1"/>
</dbReference>
<evidence type="ECO:0000256" key="1">
    <source>
        <dbReference type="SAM" id="MobiDB-lite"/>
    </source>
</evidence>
<name>A0A017T946_9BACT</name>
<keyword evidence="4" id="KW-1185">Reference proteome</keyword>
<accession>A0A017T946</accession>
<evidence type="ECO:0000256" key="2">
    <source>
        <dbReference type="SAM" id="SignalP"/>
    </source>
</evidence>
<keyword evidence="3" id="KW-0946">Virion</keyword>